<dbReference type="SMART" id="SM00331">
    <property type="entry name" value="PP2C_SIG"/>
    <property type="match status" value="1"/>
</dbReference>
<dbReference type="PANTHER" id="PTHR43156">
    <property type="entry name" value="STAGE II SPORULATION PROTEIN E-RELATED"/>
    <property type="match status" value="1"/>
</dbReference>
<keyword evidence="5" id="KW-1185">Reference proteome</keyword>
<evidence type="ECO:0000259" key="3">
    <source>
        <dbReference type="PROSITE" id="PS50006"/>
    </source>
</evidence>
<dbReference type="SMART" id="SM00240">
    <property type="entry name" value="FHA"/>
    <property type="match status" value="1"/>
</dbReference>
<dbReference type="InterPro" id="IPR008984">
    <property type="entry name" value="SMAD_FHA_dom_sf"/>
</dbReference>
<evidence type="ECO:0000256" key="1">
    <source>
        <dbReference type="ARBA" id="ARBA00022801"/>
    </source>
</evidence>
<dbReference type="CDD" id="cd00060">
    <property type="entry name" value="FHA"/>
    <property type="match status" value="1"/>
</dbReference>
<name>A0A518HYJ4_9BACT</name>
<dbReference type="AlphaFoldDB" id="A0A518HYJ4"/>
<protein>
    <submittedName>
        <fullName evidence="4">Phosphoserine phosphatase RsbP</fullName>
        <ecNumber evidence="4">3.1.3.3</ecNumber>
    </submittedName>
</protein>
<dbReference type="GO" id="GO:0016791">
    <property type="term" value="F:phosphatase activity"/>
    <property type="evidence" value="ECO:0007669"/>
    <property type="project" value="TreeGrafter"/>
</dbReference>
<dbReference type="EC" id="3.1.3.3" evidence="4"/>
<dbReference type="Pfam" id="PF00498">
    <property type="entry name" value="FHA"/>
    <property type="match status" value="1"/>
</dbReference>
<dbReference type="PROSITE" id="PS50006">
    <property type="entry name" value="FHA_DOMAIN"/>
    <property type="match status" value="1"/>
</dbReference>
<dbReference type="Gene3D" id="3.60.40.10">
    <property type="entry name" value="PPM-type phosphatase domain"/>
    <property type="match status" value="1"/>
</dbReference>
<feature type="region of interest" description="Disordered" evidence="2">
    <location>
        <begin position="574"/>
        <end position="612"/>
    </location>
</feature>
<dbReference type="InterPro" id="IPR001932">
    <property type="entry name" value="PPM-type_phosphatase-like_dom"/>
</dbReference>
<dbReference type="SUPFAM" id="SSF55781">
    <property type="entry name" value="GAF domain-like"/>
    <property type="match status" value="1"/>
</dbReference>
<feature type="compositionally biased region" description="Acidic residues" evidence="2">
    <location>
        <begin position="601"/>
        <end position="612"/>
    </location>
</feature>
<dbReference type="InterPro" id="IPR029016">
    <property type="entry name" value="GAF-like_dom_sf"/>
</dbReference>
<evidence type="ECO:0000256" key="2">
    <source>
        <dbReference type="SAM" id="MobiDB-lite"/>
    </source>
</evidence>
<dbReference type="PANTHER" id="PTHR43156:SF2">
    <property type="entry name" value="STAGE II SPORULATION PROTEIN E"/>
    <property type="match status" value="1"/>
</dbReference>
<proteinExistence type="predicted"/>
<dbReference type="SUPFAM" id="SSF49879">
    <property type="entry name" value="SMAD/FHA domain"/>
    <property type="match status" value="1"/>
</dbReference>
<reference evidence="4 5" key="1">
    <citation type="submission" date="2019-03" db="EMBL/GenBank/DDBJ databases">
        <title>Deep-cultivation of Planctomycetes and their phenomic and genomic characterization uncovers novel biology.</title>
        <authorList>
            <person name="Wiegand S."/>
            <person name="Jogler M."/>
            <person name="Boedeker C."/>
            <person name="Pinto D."/>
            <person name="Vollmers J."/>
            <person name="Rivas-Marin E."/>
            <person name="Kohn T."/>
            <person name="Peeters S.H."/>
            <person name="Heuer A."/>
            <person name="Rast P."/>
            <person name="Oberbeckmann S."/>
            <person name="Bunk B."/>
            <person name="Jeske O."/>
            <person name="Meyerdierks A."/>
            <person name="Storesund J.E."/>
            <person name="Kallscheuer N."/>
            <person name="Luecker S."/>
            <person name="Lage O.M."/>
            <person name="Pohl T."/>
            <person name="Merkel B.J."/>
            <person name="Hornburger P."/>
            <person name="Mueller R.-W."/>
            <person name="Bruemmer F."/>
            <person name="Labrenz M."/>
            <person name="Spormann A.M."/>
            <person name="Op den Camp H."/>
            <person name="Overmann J."/>
            <person name="Amann R."/>
            <person name="Jetten M.S.M."/>
            <person name="Mascher T."/>
            <person name="Medema M.H."/>
            <person name="Devos D.P."/>
            <person name="Kaster A.-K."/>
            <person name="Ovreas L."/>
            <person name="Rohde M."/>
            <person name="Galperin M.Y."/>
            <person name="Jogler C."/>
        </authorList>
    </citation>
    <scope>NUCLEOTIDE SEQUENCE [LARGE SCALE GENOMIC DNA]</scope>
    <source>
        <strain evidence="4 5">Enr13</strain>
    </source>
</reference>
<dbReference type="FunFam" id="3.60.40.10:FF:000045">
    <property type="entry name" value="Stage II sporulation protein E"/>
    <property type="match status" value="1"/>
</dbReference>
<dbReference type="SUPFAM" id="SSF81606">
    <property type="entry name" value="PP2C-like"/>
    <property type="match status" value="1"/>
</dbReference>
<dbReference type="EMBL" id="CP037423">
    <property type="protein sequence ID" value="QDV45923.1"/>
    <property type="molecule type" value="Genomic_DNA"/>
</dbReference>
<dbReference type="OrthoDB" id="247273at2"/>
<dbReference type="Gene3D" id="3.30.450.40">
    <property type="match status" value="1"/>
</dbReference>
<evidence type="ECO:0000313" key="5">
    <source>
        <dbReference type="Proteomes" id="UP000319004"/>
    </source>
</evidence>
<evidence type="ECO:0000313" key="4">
    <source>
        <dbReference type="EMBL" id="QDV45923.1"/>
    </source>
</evidence>
<dbReference type="Pfam" id="PF07228">
    <property type="entry name" value="SpoIIE"/>
    <property type="match status" value="1"/>
</dbReference>
<dbReference type="Proteomes" id="UP000319004">
    <property type="component" value="Chromosome"/>
</dbReference>
<feature type="domain" description="FHA" evidence="3">
    <location>
        <begin position="38"/>
        <end position="87"/>
    </location>
</feature>
<gene>
    <name evidence="4" type="primary">rsbP_2</name>
    <name evidence="4" type="ORF">Enr13x_58270</name>
</gene>
<sequence length="612" mass="66035">MAFLSTSVGSSALGTGVDSAAGAISGGPERFELAEEETSIGRHPDCHIVVDAGAVSRFHAKVVRQNGQYTVFDQGSRNGTFLNGQLLSGGQVLREGDRIRISDIELIFHGDSYPEFAAGGASELTFSGSSFGIVMVDDESDNSRVVTPQVEFEKSGEGLKMRATPEAKLEALLKINRNLSNTLSLDSVLPGILDSLFAIFPSADRGFIVMETEDGGLQTRWIKTRQARDETETVRISRTIIRRVISSGEALLSFDAMQDSRFDSSESIADFSIKSMICAPLGDSDGNRFGAIQIDSTQGRGQFVEEDIDLLAGIAAQAGILITNAQMHERALQQREVEQDLKLATDVQKAFLPQRSPDATGYAVESYYQAANHIGGDYFDYIQLSDGKIGIVVADVVGHGVAAAMYMAKLSAETRFCLAGDPDVARAIEKLNDRMSELGVERFATFLLVVVDPASPHVTIVNAGHMPPIWRHARSGEITEPGGEESGLPIAIYAGIEYEAVRVEVEPGDVLLMYTDGVNEAMDAEDNEFGIESIRKLAAMESEAGAIKDRVVEAVLKHVGDAPPFDDMCMVVIQRTQPPEPPPETQPETPSDAEPTAPVDTVDDDEIDTALR</sequence>
<dbReference type="Gene3D" id="2.60.200.20">
    <property type="match status" value="1"/>
</dbReference>
<dbReference type="SMART" id="SM00065">
    <property type="entry name" value="GAF"/>
    <property type="match status" value="1"/>
</dbReference>
<dbReference type="Pfam" id="PF01590">
    <property type="entry name" value="GAF"/>
    <property type="match status" value="1"/>
</dbReference>
<dbReference type="InterPro" id="IPR052016">
    <property type="entry name" value="Bact_Sigma-Reg"/>
</dbReference>
<keyword evidence="1 4" id="KW-0378">Hydrolase</keyword>
<dbReference type="KEGG" id="snep:Enr13x_58270"/>
<organism evidence="4 5">
    <name type="scientific">Stieleria neptunia</name>
    <dbReference type="NCBI Taxonomy" id="2527979"/>
    <lineage>
        <taxon>Bacteria</taxon>
        <taxon>Pseudomonadati</taxon>
        <taxon>Planctomycetota</taxon>
        <taxon>Planctomycetia</taxon>
        <taxon>Pirellulales</taxon>
        <taxon>Pirellulaceae</taxon>
        <taxon>Stieleria</taxon>
    </lineage>
</organism>
<accession>A0A518HYJ4</accession>
<dbReference type="InterPro" id="IPR000253">
    <property type="entry name" value="FHA_dom"/>
</dbReference>
<dbReference type="InterPro" id="IPR036457">
    <property type="entry name" value="PPM-type-like_dom_sf"/>
</dbReference>
<dbReference type="InterPro" id="IPR003018">
    <property type="entry name" value="GAF"/>
</dbReference>